<evidence type="ECO:0000256" key="3">
    <source>
        <dbReference type="ARBA" id="ARBA00022448"/>
    </source>
</evidence>
<dbReference type="InterPro" id="IPR051313">
    <property type="entry name" value="Bact_iron-sidero_bind"/>
</dbReference>
<dbReference type="PANTHER" id="PTHR30532">
    <property type="entry name" value="IRON III DICITRATE-BINDING PERIPLASMIC PROTEIN"/>
    <property type="match status" value="1"/>
</dbReference>
<protein>
    <submittedName>
        <fullName evidence="7">Iron complex transport system substrate-binding protein</fullName>
    </submittedName>
</protein>
<evidence type="ECO:0000256" key="2">
    <source>
        <dbReference type="ARBA" id="ARBA00008814"/>
    </source>
</evidence>
<reference evidence="7 8" key="1">
    <citation type="submission" date="2023-07" db="EMBL/GenBank/DDBJ databases">
        <title>Functional and genomic diversity of the sorghum phyllosphere microbiome.</title>
        <authorList>
            <person name="Shade A."/>
        </authorList>
    </citation>
    <scope>NUCLEOTIDE SEQUENCE [LARGE SCALE GENOMIC DNA]</scope>
    <source>
        <strain evidence="7 8">SORGH_AS_1207</strain>
    </source>
</reference>
<dbReference type="PROSITE" id="PS50983">
    <property type="entry name" value="FE_B12_PBP"/>
    <property type="match status" value="1"/>
</dbReference>
<keyword evidence="8" id="KW-1185">Reference proteome</keyword>
<dbReference type="RefSeq" id="WP_307480689.1">
    <property type="nucleotide sequence ID" value="NZ_JAUTBF010000001.1"/>
</dbReference>
<dbReference type="PANTHER" id="PTHR30532:SF24">
    <property type="entry name" value="FERRIC ENTEROBACTIN-BINDING PERIPLASMIC PROTEIN FEPB"/>
    <property type="match status" value="1"/>
</dbReference>
<evidence type="ECO:0000313" key="8">
    <source>
        <dbReference type="Proteomes" id="UP001226691"/>
    </source>
</evidence>
<keyword evidence="3" id="KW-0813">Transport</keyword>
<dbReference type="Pfam" id="PF01497">
    <property type="entry name" value="Peripla_BP_2"/>
    <property type="match status" value="1"/>
</dbReference>
<comment type="caution">
    <text evidence="7">The sequence shown here is derived from an EMBL/GenBank/DDBJ whole genome shotgun (WGS) entry which is preliminary data.</text>
</comment>
<dbReference type="EMBL" id="JAUTBF010000001">
    <property type="protein sequence ID" value="MDQ1122341.1"/>
    <property type="molecule type" value="Genomic_DNA"/>
</dbReference>
<feature type="signal peptide" evidence="5">
    <location>
        <begin position="1"/>
        <end position="36"/>
    </location>
</feature>
<dbReference type="Proteomes" id="UP001226691">
    <property type="component" value="Unassembled WGS sequence"/>
</dbReference>
<evidence type="ECO:0000259" key="6">
    <source>
        <dbReference type="PROSITE" id="PS50983"/>
    </source>
</evidence>
<feature type="domain" description="Fe/B12 periplasmic-binding" evidence="6">
    <location>
        <begin position="66"/>
        <end position="337"/>
    </location>
</feature>
<comment type="similarity">
    <text evidence="2">Belongs to the bacterial solute-binding protein 8 family.</text>
</comment>
<evidence type="ECO:0000256" key="1">
    <source>
        <dbReference type="ARBA" id="ARBA00004196"/>
    </source>
</evidence>
<evidence type="ECO:0000256" key="4">
    <source>
        <dbReference type="ARBA" id="ARBA00022729"/>
    </source>
</evidence>
<dbReference type="Gene3D" id="3.40.50.1980">
    <property type="entry name" value="Nitrogenase molybdenum iron protein domain"/>
    <property type="match status" value="2"/>
</dbReference>
<evidence type="ECO:0000256" key="5">
    <source>
        <dbReference type="SAM" id="SignalP"/>
    </source>
</evidence>
<name>A0ABU0TRQ7_MICTR</name>
<dbReference type="SUPFAM" id="SSF53807">
    <property type="entry name" value="Helical backbone' metal receptor"/>
    <property type="match status" value="1"/>
</dbReference>
<sequence>MSLARFLRPARAVAAAAALAVSAALLSGCATGAADAGSTPAATSGGFPVTVDHAYGQATIDAAPERVVTLGWMEADIVTALGVEPVATSAFPFDKSGIAPWLAPKLTTTPTLIQTAAAGADRAPLDLEAIAALHPDLIVATSYVDLEANYAALSAIAPVVGPSAKNIHHLDWKVEAPLIAEALGKTDAVQPLIDADTATFADAGKSHPELKGQTYTLSLATPNALKVVNDPEDGSVRAFDALGMTFSPTAAALPSLDDGSGAAGLSFETVDQADADRMYIAFLSADVKTAWQNSAVFPTLSAVKDGHVVDLSMVQIAALRNPSPLNTSYAFSAITGS</sequence>
<comment type="subcellular location">
    <subcellularLocation>
        <location evidence="1">Cell envelope</location>
    </subcellularLocation>
</comment>
<proteinExistence type="inferred from homology"/>
<organism evidence="7 8">
    <name type="scientific">Microbacterium trichothecenolyticum</name>
    <name type="common">Aureobacterium trichothecenolyticum</name>
    <dbReference type="NCBI Taxonomy" id="69370"/>
    <lineage>
        <taxon>Bacteria</taxon>
        <taxon>Bacillati</taxon>
        <taxon>Actinomycetota</taxon>
        <taxon>Actinomycetes</taxon>
        <taxon>Micrococcales</taxon>
        <taxon>Microbacteriaceae</taxon>
        <taxon>Microbacterium</taxon>
    </lineage>
</organism>
<dbReference type="InterPro" id="IPR002491">
    <property type="entry name" value="ABC_transptr_periplasmic_BD"/>
</dbReference>
<feature type="chain" id="PRO_5046392025" evidence="5">
    <location>
        <begin position="37"/>
        <end position="337"/>
    </location>
</feature>
<evidence type="ECO:0000313" key="7">
    <source>
        <dbReference type="EMBL" id="MDQ1122341.1"/>
    </source>
</evidence>
<keyword evidence="4 5" id="KW-0732">Signal</keyword>
<gene>
    <name evidence="7" type="ORF">QE412_000914</name>
</gene>
<dbReference type="PROSITE" id="PS51257">
    <property type="entry name" value="PROKAR_LIPOPROTEIN"/>
    <property type="match status" value="1"/>
</dbReference>
<accession>A0ABU0TRQ7</accession>